<evidence type="ECO:0000256" key="1">
    <source>
        <dbReference type="SAM" id="Phobius"/>
    </source>
</evidence>
<dbReference type="AlphaFoldDB" id="A0A0F9QJ52"/>
<comment type="caution">
    <text evidence="2">The sequence shown here is derived from an EMBL/GenBank/DDBJ whole genome shotgun (WGS) entry which is preliminary data.</text>
</comment>
<name>A0A0F9QJ52_9ZZZZ</name>
<proteinExistence type="predicted"/>
<accession>A0A0F9QJ52</accession>
<protein>
    <submittedName>
        <fullName evidence="2">Uncharacterized protein</fullName>
    </submittedName>
</protein>
<reference evidence="2" key="1">
    <citation type="journal article" date="2015" name="Nature">
        <title>Complex archaea that bridge the gap between prokaryotes and eukaryotes.</title>
        <authorList>
            <person name="Spang A."/>
            <person name="Saw J.H."/>
            <person name="Jorgensen S.L."/>
            <person name="Zaremba-Niedzwiedzka K."/>
            <person name="Martijn J."/>
            <person name="Lind A.E."/>
            <person name="van Eijk R."/>
            <person name="Schleper C."/>
            <person name="Guy L."/>
            <person name="Ettema T.J."/>
        </authorList>
    </citation>
    <scope>NUCLEOTIDE SEQUENCE</scope>
</reference>
<organism evidence="2">
    <name type="scientific">marine sediment metagenome</name>
    <dbReference type="NCBI Taxonomy" id="412755"/>
    <lineage>
        <taxon>unclassified sequences</taxon>
        <taxon>metagenomes</taxon>
        <taxon>ecological metagenomes</taxon>
    </lineage>
</organism>
<gene>
    <name evidence="2" type="ORF">LCGC14_0767520</name>
</gene>
<keyword evidence="1" id="KW-0472">Membrane</keyword>
<feature type="transmembrane region" description="Helical" evidence="1">
    <location>
        <begin position="321"/>
        <end position="343"/>
    </location>
</feature>
<keyword evidence="1" id="KW-1133">Transmembrane helix</keyword>
<keyword evidence="1" id="KW-0812">Transmembrane</keyword>
<dbReference type="EMBL" id="LAZR01001925">
    <property type="protein sequence ID" value="KKN37052.1"/>
    <property type="molecule type" value="Genomic_DNA"/>
</dbReference>
<evidence type="ECO:0000313" key="2">
    <source>
        <dbReference type="EMBL" id="KKN37052.1"/>
    </source>
</evidence>
<sequence>MKKKNYLISLFLLGIILFNFSFGFAQAFNDKKTYFSEDSDNIDDDFEEINKRHVEVDIVEDQIHIFSVRRSDTKKDQLGILVTYNSDGISFVVRYKSKFETDSDFNIVFGVSFREIIEFVDTNEDGVYHPEKDLNIQNVQLNNFTDVFHDTTPISNNSELHYLRIRTVDEIFTVHIYIAEEFALVDDVLLTPSQIKIDIEISNFNYINETSQLALSTMLDSEVDFEPEEETEDEESGYSSNEQGVITTMGNHTGYLTWSQIALIDETLEEISVSSLIGVEHGQKLYISYSRGENIYHDPRLGIEGILIPLVQSESEFPTNLVVLILIIGAVSMSVIYATYHLVSNKVPTKKREKDREEYFNELFPDEEEYIPYSERSPLQIIFEENALEKLSRIENLNLTIVTEEFFESVNQFEWDLHERENFIREMLALSPFERNSFLEEMTAKS</sequence>